<keyword evidence="3" id="KW-0479">Metal-binding</keyword>
<dbReference type="PANTHER" id="PTHR31739">
    <property type="entry name" value="ENT-COPALYL DIPHOSPHATE SYNTHASE, CHLOROPLASTIC"/>
    <property type="match status" value="1"/>
</dbReference>
<dbReference type="GO" id="GO:0016102">
    <property type="term" value="P:diterpenoid biosynthetic process"/>
    <property type="evidence" value="ECO:0007669"/>
    <property type="project" value="UniProtKB-ARBA"/>
</dbReference>
<dbReference type="InterPro" id="IPR001906">
    <property type="entry name" value="Terpene_synth_N"/>
</dbReference>
<dbReference type="InterPro" id="IPR008930">
    <property type="entry name" value="Terpenoid_cyclase/PrenylTrfase"/>
</dbReference>
<evidence type="ECO:0000256" key="5">
    <source>
        <dbReference type="ARBA" id="ARBA00022946"/>
    </source>
</evidence>
<evidence type="ECO:0000256" key="4">
    <source>
        <dbReference type="ARBA" id="ARBA00022842"/>
    </source>
</evidence>
<dbReference type="Gene3D" id="1.50.10.130">
    <property type="entry name" value="Terpene synthase, N-terminal domain"/>
    <property type="match status" value="1"/>
</dbReference>
<dbReference type="EMBL" id="KC807995">
    <property type="protein sequence ID" value="AGK82800.1"/>
    <property type="molecule type" value="Genomic_DNA"/>
</dbReference>
<dbReference type="GO" id="GO:0009395">
    <property type="term" value="P:phospholipid catabolic process"/>
    <property type="evidence" value="ECO:0007669"/>
    <property type="project" value="UniProtKB-ARBA"/>
</dbReference>
<dbReference type="PANTHER" id="PTHR31739:SF33">
    <property type="entry name" value="CIS-ABIENOL SYNTHASE, CHLOROPLASTIC"/>
    <property type="match status" value="1"/>
</dbReference>
<evidence type="ECO:0000256" key="2">
    <source>
        <dbReference type="ARBA" id="ARBA00004474"/>
    </source>
</evidence>
<feature type="domain" description="Terpene synthase N-terminal" evidence="8">
    <location>
        <begin position="224"/>
        <end position="423"/>
    </location>
</feature>
<evidence type="ECO:0000256" key="1">
    <source>
        <dbReference type="ARBA" id="ARBA00001946"/>
    </source>
</evidence>
<name>R9R6P6_SOLLC</name>
<dbReference type="InterPro" id="IPR005630">
    <property type="entry name" value="Terpene_synthase_metal-bd"/>
</dbReference>
<dbReference type="SUPFAM" id="SSF48239">
    <property type="entry name" value="Terpenoid cyclases/Protein prenyltransferases"/>
    <property type="match status" value="2"/>
</dbReference>
<dbReference type="GO" id="GO:0000287">
    <property type="term" value="F:magnesium ion binding"/>
    <property type="evidence" value="ECO:0007669"/>
    <property type="project" value="InterPro"/>
</dbReference>
<dbReference type="FunFam" id="1.50.10.130:FF:000002">
    <property type="entry name" value="Ent-copalyl diphosphate synthase, chloroplastic"/>
    <property type="match status" value="1"/>
</dbReference>
<keyword evidence="4" id="KW-0460">Magnesium</keyword>
<keyword evidence="5" id="KW-0809">Transit peptide</keyword>
<comment type="subcellular location">
    <subcellularLocation>
        <location evidence="2">Plastid</location>
    </subcellularLocation>
</comment>
<dbReference type="SFLD" id="SFLDG01014">
    <property type="entry name" value="Terpene_Cyclase_Like_1_N-term"/>
    <property type="match status" value="1"/>
</dbReference>
<accession>R9R6P6</accession>
<dbReference type="ExpressionAtlas" id="R9R6P6">
    <property type="expression patterns" value="baseline and differential"/>
</dbReference>
<protein>
    <submittedName>
        <fullName evidence="10">Terpene synthase 21</fullName>
    </submittedName>
</protein>
<evidence type="ECO:0000259" key="9">
    <source>
        <dbReference type="Pfam" id="PF03936"/>
    </source>
</evidence>
<evidence type="ECO:0000256" key="7">
    <source>
        <dbReference type="ARBA" id="ARBA00061017"/>
    </source>
</evidence>
<dbReference type="AlphaFoldDB" id="R9R6P6"/>
<comment type="cofactor">
    <cofactor evidence="1">
        <name>Mg(2+)</name>
        <dbReference type="ChEBI" id="CHEBI:18420"/>
    </cofactor>
</comment>
<proteinExistence type="inferred from homology"/>
<sequence>MIIGCRSKIIIISHHKLGNGKTISSSKRHNFDHYAIFQRSCRARCSHSTTSSMNGFEDARDRIRESFGKLELSPSSYDTAWVAMVPSRHSLNEPCFPQCLDWIIENQREDGSWGLNPTHPLLLKDSLSSTLACLLALTKWRVGDEQIKRGLGFIETYGCAVDNKDQISPLGFEVIFSSMIKFAEKLNLNLPLNLHLVNLVNCKKDSTIKRNDEYMGEGVGELCDWKEIIKLHQRQNGSLFDSPATTAAALIYHQRDQKCYEYLNSILQQHKNWVPTMYPTMIHSLLCLVDTLQNLGVHRHFKSEIKKALDEIYRLWQQKNEEIFSNITHCAMAFRLLRMSNYDVSSDELAEFMDEEHFFTTSGKYTSHVEILELHKASQLAIDQEKDDILDKINNWTRTFMEQKLLNNGFIDRMSKKEVELALRKFYTTYDRAENRRYIKSYEENNFKILKAAYRSPNINNKDLLIFSIHDFDLCQTQHREELQQLKRWFQDCRLDQLGLSEQFISTTYLIGIAVVSEPEFSNARLMYAKYVMLLTIVDDLFDGFASKDELLNIIQLVERWDDYASVGYNSERVKVFFSVFYKSIEELATIAEIKQGRSVKNHLINLWLEVMKMMLIERIEWWTSKTIPSIEEYLYVTSITFGSRLIPLTTQYFLGIKISKDLLESDEIYGLCNCTGIVMRLLNDLQTYKREQGESSMNLVTILMTQSPRRTNICEEEAIMKIKEILEMNRRELLKMVLVQKKGSQLPQLCKDIFWRTSKMVYFTYSHGDEYRFPEEMKNHIDEVIYKPLNH</sequence>
<organism evidence="10">
    <name type="scientific">Solanum lycopersicum</name>
    <name type="common">Tomato</name>
    <name type="synonym">Lycopersicon esculentum</name>
    <dbReference type="NCBI Taxonomy" id="4081"/>
    <lineage>
        <taxon>Eukaryota</taxon>
        <taxon>Viridiplantae</taxon>
        <taxon>Streptophyta</taxon>
        <taxon>Embryophyta</taxon>
        <taxon>Tracheophyta</taxon>
        <taxon>Spermatophyta</taxon>
        <taxon>Magnoliopsida</taxon>
        <taxon>eudicotyledons</taxon>
        <taxon>Gunneridae</taxon>
        <taxon>Pentapetalae</taxon>
        <taxon>asterids</taxon>
        <taxon>lamiids</taxon>
        <taxon>Solanales</taxon>
        <taxon>Solanaceae</taxon>
        <taxon>Solanoideae</taxon>
        <taxon>Solaneae</taxon>
        <taxon>Solanum</taxon>
        <taxon>Solanum subgen. Lycopersicon</taxon>
    </lineage>
</organism>
<dbReference type="Gene3D" id="1.50.10.160">
    <property type="match status" value="1"/>
</dbReference>
<dbReference type="GO" id="GO:0010333">
    <property type="term" value="F:terpene synthase activity"/>
    <property type="evidence" value="ECO:0007669"/>
    <property type="project" value="InterPro"/>
</dbReference>
<dbReference type="SUPFAM" id="SSF48576">
    <property type="entry name" value="Terpenoid synthases"/>
    <property type="match status" value="1"/>
</dbReference>
<dbReference type="FunFam" id="1.10.600.10:FF:000036">
    <property type="entry name" value="cis-abienol synthase, chloroplastic"/>
    <property type="match status" value="1"/>
</dbReference>
<dbReference type="Pfam" id="PF03936">
    <property type="entry name" value="Terpene_synth_C"/>
    <property type="match status" value="1"/>
</dbReference>
<dbReference type="Pfam" id="PF01397">
    <property type="entry name" value="Terpene_synth"/>
    <property type="match status" value="1"/>
</dbReference>
<reference evidence="10" key="1">
    <citation type="journal article" date="2013" name="Plant Cell">
        <title>Evolution of a complex locus for terpene biosynthesis in Solanum.</title>
        <authorList>
            <person name="Matsuba Y."/>
            <person name="Nguyen T.T."/>
            <person name="Wiegert K."/>
            <person name="Falara V."/>
            <person name="Gonzales-Vigil E."/>
            <person name="Leong B."/>
            <person name="Schafer P."/>
            <person name="Kudrna D."/>
            <person name="Wing R.A."/>
            <person name="Bolger A.M."/>
            <person name="Usadel B."/>
            <person name="Tissier A."/>
            <person name="Fernie A.R."/>
            <person name="Barry C.S."/>
            <person name="Pichersky E."/>
        </authorList>
    </citation>
    <scope>NUCLEOTIDE SEQUENCE</scope>
</reference>
<dbReference type="InterPro" id="IPR036965">
    <property type="entry name" value="Terpene_synth_N_sf"/>
</dbReference>
<comment type="similarity">
    <text evidence="7">Belongs to the terpene synthase family. Tpse subfamily.</text>
</comment>
<keyword evidence="6" id="KW-0456">Lyase</keyword>
<dbReference type="GO" id="GO:0009536">
    <property type="term" value="C:plastid"/>
    <property type="evidence" value="ECO:0007669"/>
    <property type="project" value="UniProtKB-SubCell"/>
</dbReference>
<evidence type="ECO:0000256" key="6">
    <source>
        <dbReference type="ARBA" id="ARBA00023239"/>
    </source>
</evidence>
<evidence type="ECO:0000313" key="10">
    <source>
        <dbReference type="EMBL" id="AGK82800.1"/>
    </source>
</evidence>
<dbReference type="GO" id="GO:0016115">
    <property type="term" value="P:terpenoid catabolic process"/>
    <property type="evidence" value="ECO:0007669"/>
    <property type="project" value="UniProtKB-ARBA"/>
</dbReference>
<dbReference type="InterPro" id="IPR050148">
    <property type="entry name" value="Terpene_synthase-like"/>
</dbReference>
<evidence type="ECO:0000256" key="3">
    <source>
        <dbReference type="ARBA" id="ARBA00022723"/>
    </source>
</evidence>
<dbReference type="Gene3D" id="1.10.600.10">
    <property type="entry name" value="Farnesyl Diphosphate Synthase"/>
    <property type="match status" value="1"/>
</dbReference>
<feature type="domain" description="Terpene synthase metal-binding" evidence="9">
    <location>
        <begin position="492"/>
        <end position="732"/>
    </location>
</feature>
<dbReference type="InterPro" id="IPR008949">
    <property type="entry name" value="Isoprenoid_synthase_dom_sf"/>
</dbReference>
<evidence type="ECO:0000259" key="8">
    <source>
        <dbReference type="Pfam" id="PF01397"/>
    </source>
</evidence>